<evidence type="ECO:0000313" key="3">
    <source>
        <dbReference type="Proteomes" id="UP000179076"/>
    </source>
</evidence>
<evidence type="ECO:0000256" key="1">
    <source>
        <dbReference type="SAM" id="MobiDB-lite"/>
    </source>
</evidence>
<accession>A0A1F6UVU2</accession>
<name>A0A1F6UVU2_9PROT</name>
<gene>
    <name evidence="2" type="ORF">A2W18_02190</name>
</gene>
<feature type="region of interest" description="Disordered" evidence="1">
    <location>
        <begin position="1"/>
        <end position="24"/>
    </location>
</feature>
<dbReference type="EMBL" id="MFSP01000195">
    <property type="protein sequence ID" value="OGI61483.1"/>
    <property type="molecule type" value="Genomic_DNA"/>
</dbReference>
<dbReference type="AlphaFoldDB" id="A0A1F6UVU2"/>
<reference evidence="2 3" key="1">
    <citation type="journal article" date="2016" name="Nat. Commun.">
        <title>Thousands of microbial genomes shed light on interconnected biogeochemical processes in an aquifer system.</title>
        <authorList>
            <person name="Anantharaman K."/>
            <person name="Brown C.T."/>
            <person name="Hug L.A."/>
            <person name="Sharon I."/>
            <person name="Castelle C.J."/>
            <person name="Probst A.J."/>
            <person name="Thomas B.C."/>
            <person name="Singh A."/>
            <person name="Wilkins M.J."/>
            <person name="Karaoz U."/>
            <person name="Brodie E.L."/>
            <person name="Williams K.H."/>
            <person name="Hubbard S.S."/>
            <person name="Banfield J.F."/>
        </authorList>
    </citation>
    <scope>NUCLEOTIDE SEQUENCE [LARGE SCALE GENOMIC DNA]</scope>
</reference>
<organism evidence="2 3">
    <name type="scientific">Candidatus Muproteobacteria bacterium RBG_16_60_9</name>
    <dbReference type="NCBI Taxonomy" id="1817755"/>
    <lineage>
        <taxon>Bacteria</taxon>
        <taxon>Pseudomonadati</taxon>
        <taxon>Pseudomonadota</taxon>
        <taxon>Candidatus Muproteobacteria</taxon>
    </lineage>
</organism>
<evidence type="ECO:0008006" key="4">
    <source>
        <dbReference type="Google" id="ProtNLM"/>
    </source>
</evidence>
<dbReference type="Pfam" id="PF14384">
    <property type="entry name" value="BrnA_antitoxin"/>
    <property type="match status" value="1"/>
</dbReference>
<dbReference type="InterPro" id="IPR025528">
    <property type="entry name" value="BrnA_antitoxin"/>
</dbReference>
<evidence type="ECO:0000313" key="2">
    <source>
        <dbReference type="EMBL" id="OGI61483.1"/>
    </source>
</evidence>
<comment type="caution">
    <text evidence="2">The sequence shown here is derived from an EMBL/GenBank/DDBJ whole genome shotgun (WGS) entry which is preliminary data.</text>
</comment>
<proteinExistence type="predicted"/>
<sequence length="91" mass="10415">MKRKPNPEKADRENPTWRKETFSRARPAREILPKLFGDAAAKQLLKPRGRPKTDNARVSISLRLPPKTLARWKATGPGWQTRMAETLKKAV</sequence>
<dbReference type="Proteomes" id="UP000179076">
    <property type="component" value="Unassembled WGS sequence"/>
</dbReference>
<protein>
    <recommendedName>
        <fullName evidence="4">BrnA antitoxin family protein</fullName>
    </recommendedName>
</protein>